<dbReference type="PROSITE" id="PS51262">
    <property type="entry name" value="COS"/>
    <property type="match status" value="1"/>
</dbReference>
<feature type="non-terminal residue" evidence="7">
    <location>
        <position position="1"/>
    </location>
</feature>
<feature type="chain" id="PRO_5045900899" evidence="2">
    <location>
        <begin position="18"/>
        <end position="469"/>
    </location>
</feature>
<dbReference type="InterPro" id="IPR050617">
    <property type="entry name" value="E3_ligase_FN3/SPRY"/>
</dbReference>
<dbReference type="Pfam" id="PF00041">
    <property type="entry name" value="fn3"/>
    <property type="match status" value="1"/>
</dbReference>
<dbReference type="PROSITE" id="PS50853">
    <property type="entry name" value="FN3"/>
    <property type="match status" value="1"/>
</dbReference>
<dbReference type="SUPFAM" id="SSF49265">
    <property type="entry name" value="Fibronectin type III"/>
    <property type="match status" value="1"/>
</dbReference>
<dbReference type="InterPro" id="IPR001870">
    <property type="entry name" value="B30.2/SPRY"/>
</dbReference>
<evidence type="ECO:0000259" key="4">
    <source>
        <dbReference type="PROSITE" id="PS50853"/>
    </source>
</evidence>
<dbReference type="InterPro" id="IPR036116">
    <property type="entry name" value="FN3_sf"/>
</dbReference>
<dbReference type="CDD" id="cd00063">
    <property type="entry name" value="FN3"/>
    <property type="match status" value="1"/>
</dbReference>
<dbReference type="Gene3D" id="2.60.120.920">
    <property type="match status" value="1"/>
</dbReference>
<dbReference type="SMART" id="SM00449">
    <property type="entry name" value="SPRY"/>
    <property type="match status" value="1"/>
</dbReference>
<dbReference type="Proteomes" id="UP000694941">
    <property type="component" value="Unplaced"/>
</dbReference>
<dbReference type="InterPro" id="IPR003961">
    <property type="entry name" value="FN3_dom"/>
</dbReference>
<dbReference type="GeneID" id="106458591"/>
<name>A0ABM1SAA2_LIMPO</name>
<feature type="domain" description="Fibronectin type-III" evidence="4">
    <location>
        <begin position="199"/>
        <end position="292"/>
    </location>
</feature>
<dbReference type="CDD" id="cd12889">
    <property type="entry name" value="SPRY_PRY_TRIM67_9"/>
    <property type="match status" value="1"/>
</dbReference>
<evidence type="ECO:0000313" key="6">
    <source>
        <dbReference type="Proteomes" id="UP000694941"/>
    </source>
</evidence>
<dbReference type="Gene3D" id="1.20.5.170">
    <property type="match status" value="1"/>
</dbReference>
<dbReference type="SMART" id="SM00502">
    <property type="entry name" value="BBC"/>
    <property type="match status" value="1"/>
</dbReference>
<evidence type="ECO:0000259" key="3">
    <source>
        <dbReference type="PROSITE" id="PS50188"/>
    </source>
</evidence>
<organism evidence="6 7">
    <name type="scientific">Limulus polyphemus</name>
    <name type="common">Atlantic horseshoe crab</name>
    <dbReference type="NCBI Taxonomy" id="6850"/>
    <lineage>
        <taxon>Eukaryota</taxon>
        <taxon>Metazoa</taxon>
        <taxon>Ecdysozoa</taxon>
        <taxon>Arthropoda</taxon>
        <taxon>Chelicerata</taxon>
        <taxon>Merostomata</taxon>
        <taxon>Xiphosura</taxon>
        <taxon>Limulidae</taxon>
        <taxon>Limulus</taxon>
    </lineage>
</organism>
<proteinExistence type="predicted"/>
<dbReference type="InterPro" id="IPR003877">
    <property type="entry name" value="SPRY_dom"/>
</dbReference>
<dbReference type="SMART" id="SM00060">
    <property type="entry name" value="FN3"/>
    <property type="match status" value="1"/>
</dbReference>
<dbReference type="RefSeq" id="XP_022240557.1">
    <property type="nucleotide sequence ID" value="XM_022384849.1"/>
</dbReference>
<keyword evidence="6" id="KW-1185">Reference proteome</keyword>
<dbReference type="PROSITE" id="PS50188">
    <property type="entry name" value="B302_SPRY"/>
    <property type="match status" value="1"/>
</dbReference>
<evidence type="ECO:0000256" key="1">
    <source>
        <dbReference type="ARBA" id="ARBA00023054"/>
    </source>
</evidence>
<keyword evidence="2" id="KW-0732">Signal</keyword>
<dbReference type="PANTHER" id="PTHR24099">
    <property type="entry name" value="E3 UBIQUITIN-PROTEIN LIGASE TRIM36-RELATED"/>
    <property type="match status" value="1"/>
</dbReference>
<dbReference type="SUPFAM" id="SSF49899">
    <property type="entry name" value="Concanavalin A-like lectins/glucanases"/>
    <property type="match status" value="1"/>
</dbReference>
<keyword evidence="1" id="KW-0175">Coiled coil</keyword>
<evidence type="ECO:0000256" key="2">
    <source>
        <dbReference type="SAM" id="SignalP"/>
    </source>
</evidence>
<feature type="domain" description="B30.2/SPRY" evidence="3">
    <location>
        <begin position="274"/>
        <end position="459"/>
    </location>
</feature>
<evidence type="ECO:0000313" key="7">
    <source>
        <dbReference type="RefSeq" id="XP_022240557.1"/>
    </source>
</evidence>
<dbReference type="InterPro" id="IPR043136">
    <property type="entry name" value="B30.2/SPRY_sf"/>
</dbReference>
<evidence type="ECO:0000259" key="5">
    <source>
        <dbReference type="PROSITE" id="PS51262"/>
    </source>
</evidence>
<dbReference type="InterPro" id="IPR017903">
    <property type="entry name" value="COS_domain"/>
</dbReference>
<sequence length="469" mass="53125">IFSFFLLVFHFPLDVFADKWSEITGFRSEDTETKTSTELSQNLQLLSEKAKEATDFIQYIKSVPEEISDNCVQFEATISAQCDLLIEAIFARKQQLLEFARQERDHKIKTLRDQITSCTSKLQQTTGLLQFCIEALKETDPTAFLQVGAALVSRVADVDIRWNQEMILKPWVTSDFNFSLDYQSVLPVIHYMTFAQMKPPGPPVIIPEESSTENNTITIAWQPQSPSFVEYYIVEVEEGNNGLFKEVYRGPDTVTTVNGLHFNTEYKTRVKAFNNKGESPYSKEIQLCTEEVAWFTFDPLSAPPDILLTSENQTVTCDTYEHRVVLGNVGFSRGIHYWEFTVDKYGGHADPAFGVARADVALDKMLGKDEKGWSMYIDHQRSWFLHADHHENRTEGGVDDGDVVGVLLDLNHHQLRFYVNDERQGPVAFSDLCGVFFPAVSVNRNVQVTVHTSLDPPSDGELGSETSNN</sequence>
<protein>
    <submittedName>
        <fullName evidence="7">E3 ubiquitin-protein ligase TRIM9-like</fullName>
    </submittedName>
</protein>
<dbReference type="InterPro" id="IPR013320">
    <property type="entry name" value="ConA-like_dom_sf"/>
</dbReference>
<dbReference type="Pfam" id="PF00622">
    <property type="entry name" value="SPRY"/>
    <property type="match status" value="1"/>
</dbReference>
<accession>A0ABM1SAA2</accession>
<gene>
    <name evidence="7" type="primary">LOC106458591</name>
</gene>
<reference evidence="7" key="1">
    <citation type="submission" date="2025-08" db="UniProtKB">
        <authorList>
            <consortium name="RefSeq"/>
        </authorList>
    </citation>
    <scope>IDENTIFICATION</scope>
    <source>
        <tissue evidence="7">Muscle</tissue>
    </source>
</reference>
<dbReference type="InterPro" id="IPR003649">
    <property type="entry name" value="Bbox_C"/>
</dbReference>
<feature type="signal peptide" evidence="2">
    <location>
        <begin position="1"/>
        <end position="17"/>
    </location>
</feature>
<dbReference type="PANTHER" id="PTHR24099:SF15">
    <property type="entry name" value="E3 UBIQUITIN-PROTEIN LIGASE TRIM9"/>
    <property type="match status" value="1"/>
</dbReference>
<dbReference type="InterPro" id="IPR013783">
    <property type="entry name" value="Ig-like_fold"/>
</dbReference>
<feature type="domain" description="COS" evidence="5">
    <location>
        <begin position="136"/>
        <end position="195"/>
    </location>
</feature>
<dbReference type="Gene3D" id="2.60.40.10">
    <property type="entry name" value="Immunoglobulins"/>
    <property type="match status" value="1"/>
</dbReference>